<organism evidence="1 2">
    <name type="scientific">Platanthera guangdongensis</name>
    <dbReference type="NCBI Taxonomy" id="2320717"/>
    <lineage>
        <taxon>Eukaryota</taxon>
        <taxon>Viridiplantae</taxon>
        <taxon>Streptophyta</taxon>
        <taxon>Embryophyta</taxon>
        <taxon>Tracheophyta</taxon>
        <taxon>Spermatophyta</taxon>
        <taxon>Magnoliopsida</taxon>
        <taxon>Liliopsida</taxon>
        <taxon>Asparagales</taxon>
        <taxon>Orchidaceae</taxon>
        <taxon>Orchidoideae</taxon>
        <taxon>Orchideae</taxon>
        <taxon>Orchidinae</taxon>
        <taxon>Platanthera</taxon>
    </lineage>
</organism>
<evidence type="ECO:0000313" key="1">
    <source>
        <dbReference type="EMBL" id="KAK8935030.1"/>
    </source>
</evidence>
<name>A0ABR2LBJ1_9ASPA</name>
<dbReference type="Proteomes" id="UP001412067">
    <property type="component" value="Unassembled WGS sequence"/>
</dbReference>
<sequence length="78" mass="8474">MLKQDYTEDLGREEADNLALKVLSKTMDSTGLTYDKLDLVAKFLLPSGEVKYQVCSPEGVTKLLLKSGVNQPAAEPSA</sequence>
<keyword evidence="1" id="KW-0647">Proteasome</keyword>
<evidence type="ECO:0000313" key="2">
    <source>
        <dbReference type="Proteomes" id="UP001412067"/>
    </source>
</evidence>
<dbReference type="GO" id="GO:0000502">
    <property type="term" value="C:proteasome complex"/>
    <property type="evidence" value="ECO:0007669"/>
    <property type="project" value="UniProtKB-KW"/>
</dbReference>
<reference evidence="1 2" key="1">
    <citation type="journal article" date="2022" name="Nat. Plants">
        <title>Genomes of leafy and leafless Platanthera orchids illuminate the evolution of mycoheterotrophy.</title>
        <authorList>
            <person name="Li M.H."/>
            <person name="Liu K.W."/>
            <person name="Li Z."/>
            <person name="Lu H.C."/>
            <person name="Ye Q.L."/>
            <person name="Zhang D."/>
            <person name="Wang J.Y."/>
            <person name="Li Y.F."/>
            <person name="Zhong Z.M."/>
            <person name="Liu X."/>
            <person name="Yu X."/>
            <person name="Liu D.K."/>
            <person name="Tu X.D."/>
            <person name="Liu B."/>
            <person name="Hao Y."/>
            <person name="Liao X.Y."/>
            <person name="Jiang Y.T."/>
            <person name="Sun W.H."/>
            <person name="Chen J."/>
            <person name="Chen Y.Q."/>
            <person name="Ai Y."/>
            <person name="Zhai J.W."/>
            <person name="Wu S.S."/>
            <person name="Zhou Z."/>
            <person name="Hsiao Y.Y."/>
            <person name="Wu W.L."/>
            <person name="Chen Y.Y."/>
            <person name="Lin Y.F."/>
            <person name="Hsu J.L."/>
            <person name="Li C.Y."/>
            <person name="Wang Z.W."/>
            <person name="Zhao X."/>
            <person name="Zhong W.Y."/>
            <person name="Ma X.K."/>
            <person name="Ma L."/>
            <person name="Huang J."/>
            <person name="Chen G.Z."/>
            <person name="Huang M.Z."/>
            <person name="Huang L."/>
            <person name="Peng D.H."/>
            <person name="Luo Y.B."/>
            <person name="Zou S.Q."/>
            <person name="Chen S.P."/>
            <person name="Lan S."/>
            <person name="Tsai W.C."/>
            <person name="Van de Peer Y."/>
            <person name="Liu Z.J."/>
        </authorList>
    </citation>
    <scope>NUCLEOTIDE SEQUENCE [LARGE SCALE GENOMIC DNA]</scope>
    <source>
        <strain evidence="1">Lor288</strain>
    </source>
</reference>
<protein>
    <submittedName>
        <fullName evidence="1">Proteasome subunit alpha type-4</fullName>
    </submittedName>
</protein>
<keyword evidence="2" id="KW-1185">Reference proteome</keyword>
<accession>A0ABR2LBJ1</accession>
<gene>
    <name evidence="1" type="primary">PAC1</name>
    <name evidence="1" type="ORF">KSP40_PGU016446</name>
</gene>
<dbReference type="EMBL" id="JBBWWR010000120">
    <property type="protein sequence ID" value="KAK8935030.1"/>
    <property type="molecule type" value="Genomic_DNA"/>
</dbReference>
<proteinExistence type="predicted"/>
<comment type="caution">
    <text evidence="1">The sequence shown here is derived from an EMBL/GenBank/DDBJ whole genome shotgun (WGS) entry which is preliminary data.</text>
</comment>